<name>A0A6H0ZJJ0_9HYPH</name>
<dbReference type="Pfam" id="PF11367">
    <property type="entry name" value="Tail_completion_gp17"/>
    <property type="match status" value="1"/>
</dbReference>
<evidence type="ECO:0000313" key="1">
    <source>
        <dbReference type="EMBL" id="QIX20217.1"/>
    </source>
</evidence>
<dbReference type="InterPro" id="IPR021508">
    <property type="entry name" value="Gp17-like"/>
</dbReference>
<reference evidence="1 2" key="1">
    <citation type="submission" date="2020-04" db="EMBL/GenBank/DDBJ databases">
        <title>FDA dAtabase for Regulatory Grade micrObial Sequences (FDA-ARGOS): Supporting development and validation of Infectious Disease Dx tests.</title>
        <authorList>
            <person name="Sciortino C."/>
            <person name="Tallon L."/>
            <person name="Sadzewicz L."/>
            <person name="Vavikolanu K."/>
            <person name="Mehta A."/>
            <person name="Aluvathingal J."/>
            <person name="Nadendla S."/>
            <person name="Nandy P."/>
            <person name="Geyer C."/>
            <person name="Yan Y."/>
            <person name="Sichtig H."/>
        </authorList>
    </citation>
    <scope>NUCLEOTIDE SEQUENCE [LARGE SCALE GENOMIC DNA]</scope>
    <source>
        <strain evidence="1 2">FDAARGOS_633</strain>
    </source>
</reference>
<dbReference type="RefSeq" id="WP_157952808.1">
    <property type="nucleotide sequence ID" value="NZ_CP050898.1"/>
</dbReference>
<sequence length="143" mass="15570">MDPAVELLQKVVAAMKADAGVAAFVGAKVYDRPPHKNSVPDVPSPYISLGPHDTITDELADCLDNVTVTFQIDVWSWGENLAYSRTEAGNIASAVRKALHRKPVDLTSGRNAELVHQGTRFLRDPDGTNHAAITFECMIDVTR</sequence>
<dbReference type="AlphaFoldDB" id="A0A6H0ZJJ0"/>
<organism evidence="1 2">
    <name type="scientific">Agrobacterium pusense</name>
    <dbReference type="NCBI Taxonomy" id="648995"/>
    <lineage>
        <taxon>Bacteria</taxon>
        <taxon>Pseudomonadati</taxon>
        <taxon>Pseudomonadota</taxon>
        <taxon>Alphaproteobacteria</taxon>
        <taxon>Hyphomicrobiales</taxon>
        <taxon>Rhizobiaceae</taxon>
        <taxon>Rhizobium/Agrobacterium group</taxon>
        <taxon>Agrobacterium</taxon>
    </lineage>
</organism>
<evidence type="ECO:0000313" key="2">
    <source>
        <dbReference type="Proteomes" id="UP000500870"/>
    </source>
</evidence>
<proteinExistence type="predicted"/>
<dbReference type="Proteomes" id="UP000500870">
    <property type="component" value="Chromosome 1"/>
</dbReference>
<dbReference type="InterPro" id="IPR053745">
    <property type="entry name" value="Viral_Tail_Comp_sf"/>
</dbReference>
<protein>
    <submittedName>
        <fullName evidence="1">DUF3168 domain-containing protein</fullName>
    </submittedName>
</protein>
<gene>
    <name evidence="1" type="ORF">FOB41_03205</name>
</gene>
<dbReference type="EMBL" id="CP050898">
    <property type="protein sequence ID" value="QIX20217.1"/>
    <property type="molecule type" value="Genomic_DNA"/>
</dbReference>
<dbReference type="Gene3D" id="3.30.2000.30">
    <property type="match status" value="1"/>
</dbReference>
<accession>A0A6H0ZJJ0</accession>